<feature type="transmembrane region" description="Helical" evidence="1">
    <location>
        <begin position="169"/>
        <end position="188"/>
    </location>
</feature>
<evidence type="ECO:0000313" key="3">
    <source>
        <dbReference type="Proteomes" id="UP001470230"/>
    </source>
</evidence>
<feature type="transmembrane region" description="Helical" evidence="1">
    <location>
        <begin position="360"/>
        <end position="377"/>
    </location>
</feature>
<feature type="transmembrane region" description="Helical" evidence="1">
    <location>
        <begin position="231"/>
        <end position="249"/>
    </location>
</feature>
<keyword evidence="3" id="KW-1185">Reference proteome</keyword>
<feature type="transmembrane region" description="Helical" evidence="1">
    <location>
        <begin position="325"/>
        <end position="348"/>
    </location>
</feature>
<gene>
    <name evidence="2" type="ORF">M9Y10_041119</name>
</gene>
<feature type="transmembrane region" description="Helical" evidence="1">
    <location>
        <begin position="295"/>
        <end position="313"/>
    </location>
</feature>
<evidence type="ECO:0008006" key="4">
    <source>
        <dbReference type="Google" id="ProtNLM"/>
    </source>
</evidence>
<protein>
    <recommendedName>
        <fullName evidence="4">Intimal thickness related receptor IRP domain-containing protein</fullName>
    </recommendedName>
</protein>
<evidence type="ECO:0000313" key="2">
    <source>
        <dbReference type="EMBL" id="KAK8885667.1"/>
    </source>
</evidence>
<proteinExistence type="predicted"/>
<keyword evidence="1" id="KW-0812">Transmembrane</keyword>
<evidence type="ECO:0000256" key="1">
    <source>
        <dbReference type="SAM" id="Phobius"/>
    </source>
</evidence>
<accession>A0ABR2K3H6</accession>
<dbReference type="EMBL" id="JAPFFF010000007">
    <property type="protein sequence ID" value="KAK8885667.1"/>
    <property type="molecule type" value="Genomic_DNA"/>
</dbReference>
<sequence>MNYPSKPLVFLYSILSIIFSIIGITFAILLLLHTETITKTYDIIFNSDKENANFLNVALSNLVPAHFFADLKCTFTRSTVTSDKQGLNFGASIKKLKDNRIIENTYKTYSEDEIYFPPNSLTSSKFTLVSFPTDKIDTVKLQLSFIKPFGSLDRMNAEYSFLSGSEPGIIRPITCSFSFLILLSMFSYLQNIQDVSISDFYCCFLAFLGFISLNPFLLIQNYSKYTSFDFFSMPLFNTYLKYYIILQIFELCQTIDKKTHMTLFIFFILLFTIDSLQGMLKIIQIKNSSKVRVPVSIIDIIYIALNSIYIVYACRLFNRFFNNNLINFLLVVNIEQISFSLISIILTIRGYSLSMNGKAILTFVNLLIASICILVMRKRKNMRHRLMDDDEEPLFSSNSNIN</sequence>
<comment type="caution">
    <text evidence="2">The sequence shown here is derived from an EMBL/GenBank/DDBJ whole genome shotgun (WGS) entry which is preliminary data.</text>
</comment>
<keyword evidence="1" id="KW-0472">Membrane</keyword>
<reference evidence="2 3" key="1">
    <citation type="submission" date="2024-04" db="EMBL/GenBank/DDBJ databases">
        <title>Tritrichomonas musculus Genome.</title>
        <authorList>
            <person name="Alves-Ferreira E."/>
            <person name="Grigg M."/>
            <person name="Lorenzi H."/>
            <person name="Galac M."/>
        </authorList>
    </citation>
    <scope>NUCLEOTIDE SEQUENCE [LARGE SCALE GENOMIC DNA]</scope>
    <source>
        <strain evidence="2 3">EAF2021</strain>
    </source>
</reference>
<feature type="transmembrane region" description="Helical" evidence="1">
    <location>
        <begin position="261"/>
        <end position="283"/>
    </location>
</feature>
<dbReference type="Proteomes" id="UP001470230">
    <property type="component" value="Unassembled WGS sequence"/>
</dbReference>
<name>A0ABR2K3H6_9EUKA</name>
<keyword evidence="1" id="KW-1133">Transmembrane helix</keyword>
<organism evidence="2 3">
    <name type="scientific">Tritrichomonas musculus</name>
    <dbReference type="NCBI Taxonomy" id="1915356"/>
    <lineage>
        <taxon>Eukaryota</taxon>
        <taxon>Metamonada</taxon>
        <taxon>Parabasalia</taxon>
        <taxon>Tritrichomonadida</taxon>
        <taxon>Tritrichomonadidae</taxon>
        <taxon>Tritrichomonas</taxon>
    </lineage>
</organism>
<feature type="transmembrane region" description="Helical" evidence="1">
    <location>
        <begin position="9"/>
        <end position="32"/>
    </location>
</feature>
<feature type="transmembrane region" description="Helical" evidence="1">
    <location>
        <begin position="200"/>
        <end position="219"/>
    </location>
</feature>